<feature type="transmembrane region" description="Helical" evidence="1">
    <location>
        <begin position="20"/>
        <end position="41"/>
    </location>
</feature>
<keyword evidence="3" id="KW-1185">Reference proteome</keyword>
<keyword evidence="1" id="KW-1133">Transmembrane helix</keyword>
<dbReference type="EMBL" id="JAERRG010000001">
    <property type="protein sequence ID" value="MBL1111403.1"/>
    <property type="molecule type" value="Genomic_DNA"/>
</dbReference>
<protein>
    <submittedName>
        <fullName evidence="2">DUF3105 domain-containing protein</fullName>
    </submittedName>
</protein>
<dbReference type="Proteomes" id="UP000621510">
    <property type="component" value="Unassembled WGS sequence"/>
</dbReference>
<dbReference type="Pfam" id="PF11303">
    <property type="entry name" value="DUF3105"/>
    <property type="match status" value="1"/>
</dbReference>
<keyword evidence="1" id="KW-0812">Transmembrane</keyword>
<comment type="caution">
    <text evidence="2">The sequence shown here is derived from an EMBL/GenBank/DDBJ whole genome shotgun (WGS) entry which is preliminary data.</text>
</comment>
<name>A0ABS1PGA4_9ACTN</name>
<accession>A0ABS1PGA4</accession>
<keyword evidence="1" id="KW-0472">Membrane</keyword>
<evidence type="ECO:0000313" key="2">
    <source>
        <dbReference type="EMBL" id="MBL1111403.1"/>
    </source>
</evidence>
<sequence length="136" mass="14422">MRARHGRFQGGGEHVTARFVLRCLVLLAVAMWVVPLCAHVVDGGAQRDTANLSRAAAGIPAGPEEFSGHLCTDLEHGPSRQDCQVSSTVSRTLTAWGKQLNADSASDPGIQRFLERYVQGKQTPEPGAACTGGRAV</sequence>
<organism evidence="2 3">
    <name type="scientific">Streptomyces endocoffeicus</name>
    <dbReference type="NCBI Taxonomy" id="2898945"/>
    <lineage>
        <taxon>Bacteria</taxon>
        <taxon>Bacillati</taxon>
        <taxon>Actinomycetota</taxon>
        <taxon>Actinomycetes</taxon>
        <taxon>Kitasatosporales</taxon>
        <taxon>Streptomycetaceae</taxon>
        <taxon>Streptomyces</taxon>
    </lineage>
</organism>
<gene>
    <name evidence="2" type="ORF">JK364_03100</name>
</gene>
<dbReference type="InterPro" id="IPR021454">
    <property type="entry name" value="DUF3105"/>
</dbReference>
<evidence type="ECO:0000313" key="3">
    <source>
        <dbReference type="Proteomes" id="UP000621510"/>
    </source>
</evidence>
<reference evidence="2 3" key="1">
    <citation type="submission" date="2021-01" db="EMBL/GenBank/DDBJ databases">
        <title>WGS of actinomycetes isolated from Thailand.</title>
        <authorList>
            <person name="Thawai C."/>
        </authorList>
    </citation>
    <scope>NUCLEOTIDE SEQUENCE [LARGE SCALE GENOMIC DNA]</scope>
    <source>
        <strain evidence="2 3">CA3R110</strain>
    </source>
</reference>
<evidence type="ECO:0000256" key="1">
    <source>
        <dbReference type="SAM" id="Phobius"/>
    </source>
</evidence>
<proteinExistence type="predicted"/>